<evidence type="ECO:0008006" key="2">
    <source>
        <dbReference type="Google" id="ProtNLM"/>
    </source>
</evidence>
<dbReference type="InterPro" id="IPR019734">
    <property type="entry name" value="TPR_rpt"/>
</dbReference>
<dbReference type="AlphaFoldDB" id="A0A381XQ01"/>
<reference evidence="1" key="1">
    <citation type="submission" date="2018-05" db="EMBL/GenBank/DDBJ databases">
        <authorList>
            <person name="Lanie J.A."/>
            <person name="Ng W.-L."/>
            <person name="Kazmierczak K.M."/>
            <person name="Andrzejewski T.M."/>
            <person name="Davidsen T.M."/>
            <person name="Wayne K.J."/>
            <person name="Tettelin H."/>
            <person name="Glass J.I."/>
            <person name="Rusch D."/>
            <person name="Podicherti R."/>
            <person name="Tsui H.-C.T."/>
            <person name="Winkler M.E."/>
        </authorList>
    </citation>
    <scope>NUCLEOTIDE SEQUENCE</scope>
</reference>
<dbReference type="InterPro" id="IPR011990">
    <property type="entry name" value="TPR-like_helical_dom_sf"/>
</dbReference>
<feature type="non-terminal residue" evidence="1">
    <location>
        <position position="395"/>
    </location>
</feature>
<sequence>MLICTFSCAYFNTFYNAEQYFKKAEKIRLEKAGESIPVSAIDDYSKVIEKSKRVLDEFPESSYRKDALLLIGKSHFHRQEYRLAEATFQQFDDEFGSGNPFESGFWKAMVKWRQGKSQAALEDLNEIISHQLIPDQQSKVYLSIAEIQLELSLDSSALDNLLKGAELTTDTEQRGQIYYRISLLAYDKDDYDLALEANKNLIRYTTSKKRIEEAKLQIVRIHRILGNWDIVMSEIKTILIDDRFTRIHGSLELELVQLYQMKGENSLAKNRLESIITDYPRTETSAEAYYMLGEIAINENWDLDDAEKQYSQVTREYRKSQYTPTANLRVKQIKSYNDSRSSIIELRKELVAKVNIDTTNFDSTLATKPNNVDFHVNYESLANHYYNLGELEAFH</sequence>
<evidence type="ECO:0000313" key="1">
    <source>
        <dbReference type="EMBL" id="SVA66481.1"/>
    </source>
</evidence>
<accession>A0A381XQ01</accession>
<name>A0A381XQ01_9ZZZZ</name>
<dbReference type="EMBL" id="UINC01015864">
    <property type="protein sequence ID" value="SVA66481.1"/>
    <property type="molecule type" value="Genomic_DNA"/>
</dbReference>
<proteinExistence type="predicted"/>
<dbReference type="Gene3D" id="1.25.40.10">
    <property type="entry name" value="Tetratricopeptide repeat domain"/>
    <property type="match status" value="2"/>
</dbReference>
<organism evidence="1">
    <name type="scientific">marine metagenome</name>
    <dbReference type="NCBI Taxonomy" id="408172"/>
    <lineage>
        <taxon>unclassified sequences</taxon>
        <taxon>metagenomes</taxon>
        <taxon>ecological metagenomes</taxon>
    </lineage>
</organism>
<dbReference type="SUPFAM" id="SSF48452">
    <property type="entry name" value="TPR-like"/>
    <property type="match status" value="1"/>
</dbReference>
<protein>
    <recommendedName>
        <fullName evidence="2">Outer membrane lipoprotein BamD-like domain-containing protein</fullName>
    </recommendedName>
</protein>
<gene>
    <name evidence="1" type="ORF">METZ01_LOCUS119335</name>
</gene>
<dbReference type="Pfam" id="PF13174">
    <property type="entry name" value="TPR_6"/>
    <property type="match status" value="1"/>
</dbReference>